<evidence type="ECO:0000313" key="1">
    <source>
        <dbReference type="EMBL" id="HJF28339.1"/>
    </source>
</evidence>
<gene>
    <name evidence="1" type="ORF">K8V79_08880</name>
</gene>
<reference evidence="1" key="1">
    <citation type="journal article" date="2021" name="PeerJ">
        <title>Extensive microbial diversity within the chicken gut microbiome revealed by metagenomics and culture.</title>
        <authorList>
            <person name="Gilroy R."/>
            <person name="Ravi A."/>
            <person name="Getino M."/>
            <person name="Pursley I."/>
            <person name="Horton D.L."/>
            <person name="Alikhan N.F."/>
            <person name="Baker D."/>
            <person name="Gharbi K."/>
            <person name="Hall N."/>
            <person name="Watson M."/>
            <person name="Adriaenssens E.M."/>
            <person name="Foster-Nyarko E."/>
            <person name="Jarju S."/>
            <person name="Secka A."/>
            <person name="Antonio M."/>
            <person name="Oren A."/>
            <person name="Chaudhuri R.R."/>
            <person name="La Ragione R."/>
            <person name="Hildebrand F."/>
            <person name="Pallen M.J."/>
        </authorList>
    </citation>
    <scope>NUCLEOTIDE SEQUENCE</scope>
    <source>
        <strain evidence="1">CHK135-1449</strain>
    </source>
</reference>
<proteinExistence type="predicted"/>
<evidence type="ECO:0000313" key="2">
    <source>
        <dbReference type="Proteomes" id="UP000787156"/>
    </source>
</evidence>
<dbReference type="AlphaFoldDB" id="A0A9D2ZZJ4"/>
<accession>A0A9D2ZZJ4</accession>
<dbReference type="Proteomes" id="UP000787156">
    <property type="component" value="Unassembled WGS sequence"/>
</dbReference>
<name>A0A9D2ZZJ4_ACILW</name>
<reference evidence="1" key="2">
    <citation type="submission" date="2021-09" db="EMBL/GenBank/DDBJ databases">
        <authorList>
            <person name="Gilroy R."/>
        </authorList>
    </citation>
    <scope>NUCLEOTIDE SEQUENCE</scope>
    <source>
        <strain evidence="1">CHK135-1449</strain>
    </source>
</reference>
<comment type="caution">
    <text evidence="1">The sequence shown here is derived from an EMBL/GenBank/DDBJ whole genome shotgun (WGS) entry which is preliminary data.</text>
</comment>
<dbReference type="EMBL" id="DYWX01000095">
    <property type="protein sequence ID" value="HJF28339.1"/>
    <property type="molecule type" value="Genomic_DNA"/>
</dbReference>
<sequence>MLIDFYYKQLNQFLQLAVRIEANPEKYLQFDSVSEFYQSAWLHEFPRGTHWYVSGLDDGAEEFDVVIYYRDACLQLSCGAEVSAKLIRKH</sequence>
<organism evidence="1 2">
    <name type="scientific">Acinetobacter lwoffii</name>
    <dbReference type="NCBI Taxonomy" id="28090"/>
    <lineage>
        <taxon>Bacteria</taxon>
        <taxon>Pseudomonadati</taxon>
        <taxon>Pseudomonadota</taxon>
        <taxon>Gammaproteobacteria</taxon>
        <taxon>Moraxellales</taxon>
        <taxon>Moraxellaceae</taxon>
        <taxon>Acinetobacter</taxon>
    </lineage>
</organism>
<protein>
    <submittedName>
        <fullName evidence="1">Uncharacterized protein</fullName>
    </submittedName>
</protein>